<keyword evidence="10" id="KW-1015">Disulfide bond</keyword>
<dbReference type="InterPro" id="IPR050450">
    <property type="entry name" value="COX15/CtaA_HemeA_synthase"/>
</dbReference>
<dbReference type="InterPro" id="IPR003780">
    <property type="entry name" value="COX15/CtaA_fam"/>
</dbReference>
<proteinExistence type="predicted"/>
<evidence type="ECO:0000313" key="14">
    <source>
        <dbReference type="Proteomes" id="UP000744438"/>
    </source>
</evidence>
<protein>
    <submittedName>
        <fullName evidence="13">COX15/CtaA family protein</fullName>
    </submittedName>
</protein>
<dbReference type="GO" id="GO:0046872">
    <property type="term" value="F:metal ion binding"/>
    <property type="evidence" value="ECO:0007669"/>
    <property type="project" value="UniProtKB-KW"/>
</dbReference>
<evidence type="ECO:0000256" key="4">
    <source>
        <dbReference type="ARBA" id="ARBA00022723"/>
    </source>
</evidence>
<dbReference type="GO" id="GO:0016491">
    <property type="term" value="F:oxidoreductase activity"/>
    <property type="evidence" value="ECO:0007669"/>
    <property type="project" value="UniProtKB-KW"/>
</dbReference>
<evidence type="ECO:0000313" key="13">
    <source>
        <dbReference type="EMBL" id="MBL6811490.1"/>
    </source>
</evidence>
<evidence type="ECO:0000256" key="6">
    <source>
        <dbReference type="ARBA" id="ARBA00023002"/>
    </source>
</evidence>
<feature type="transmembrane region" description="Helical" evidence="12">
    <location>
        <begin position="251"/>
        <end position="271"/>
    </location>
</feature>
<dbReference type="GO" id="GO:0006784">
    <property type="term" value="P:heme A biosynthetic process"/>
    <property type="evidence" value="ECO:0007669"/>
    <property type="project" value="InterPro"/>
</dbReference>
<keyword evidence="6" id="KW-0560">Oxidoreductase</keyword>
<keyword evidence="2" id="KW-1003">Cell membrane</keyword>
<dbReference type="PANTHER" id="PTHR35457">
    <property type="entry name" value="HEME A SYNTHASE"/>
    <property type="match status" value="1"/>
</dbReference>
<evidence type="ECO:0000256" key="5">
    <source>
        <dbReference type="ARBA" id="ARBA00022989"/>
    </source>
</evidence>
<dbReference type="PANTHER" id="PTHR35457:SF1">
    <property type="entry name" value="HEME A SYNTHASE"/>
    <property type="match status" value="1"/>
</dbReference>
<keyword evidence="7" id="KW-0408">Iron</keyword>
<evidence type="ECO:0000256" key="9">
    <source>
        <dbReference type="ARBA" id="ARBA00023136"/>
    </source>
</evidence>
<dbReference type="Proteomes" id="UP000744438">
    <property type="component" value="Unassembled WGS sequence"/>
</dbReference>
<dbReference type="GO" id="GO:0016020">
    <property type="term" value="C:membrane"/>
    <property type="evidence" value="ECO:0007669"/>
    <property type="project" value="UniProtKB-SubCell"/>
</dbReference>
<evidence type="ECO:0000256" key="8">
    <source>
        <dbReference type="ARBA" id="ARBA00023133"/>
    </source>
</evidence>
<keyword evidence="8" id="KW-0350">Heme biosynthesis</keyword>
<comment type="subcellular location">
    <subcellularLocation>
        <location evidence="1">Membrane</location>
        <topology evidence="1">Multi-pass membrane protein</topology>
    </subcellularLocation>
</comment>
<evidence type="ECO:0000256" key="3">
    <source>
        <dbReference type="ARBA" id="ARBA00022692"/>
    </source>
</evidence>
<feature type="transmembrane region" description="Helical" evidence="12">
    <location>
        <begin position="133"/>
        <end position="157"/>
    </location>
</feature>
<comment type="pathway">
    <text evidence="11">Porphyrin-containing compound metabolism.</text>
</comment>
<name>A0A937LGE3_9GAMM</name>
<comment type="caution">
    <text evidence="13">The sequence shown here is derived from an EMBL/GenBank/DDBJ whole genome shotgun (WGS) entry which is preliminary data.</text>
</comment>
<keyword evidence="9 12" id="KW-0472">Membrane</keyword>
<feature type="transmembrane region" description="Helical" evidence="12">
    <location>
        <begin position="305"/>
        <end position="324"/>
    </location>
</feature>
<reference evidence="13" key="1">
    <citation type="submission" date="2020-10" db="EMBL/GenBank/DDBJ databases">
        <title>Microbiome of the Black Sea water column analyzed by genome centric metagenomics.</title>
        <authorList>
            <person name="Cabello-Yeves P.J."/>
            <person name="Callieri C."/>
            <person name="Picazo A."/>
            <person name="Mehrshad M."/>
            <person name="Haro-Moreno J.M."/>
            <person name="Roda-Garcia J."/>
            <person name="Dzembekova N."/>
            <person name="Slabakova V."/>
            <person name="Slabakova N."/>
            <person name="Moncheva S."/>
            <person name="Rodriguez-Valera F."/>
        </authorList>
    </citation>
    <scope>NUCLEOTIDE SEQUENCE</scope>
    <source>
        <strain evidence="13">BS307-5m-G49</strain>
    </source>
</reference>
<evidence type="ECO:0000256" key="7">
    <source>
        <dbReference type="ARBA" id="ARBA00023004"/>
    </source>
</evidence>
<evidence type="ECO:0000256" key="1">
    <source>
        <dbReference type="ARBA" id="ARBA00004141"/>
    </source>
</evidence>
<feature type="transmembrane region" description="Helical" evidence="12">
    <location>
        <begin position="106"/>
        <end position="127"/>
    </location>
</feature>
<dbReference type="AlphaFoldDB" id="A0A937LGE3"/>
<dbReference type="EMBL" id="JADHQC010000003">
    <property type="protein sequence ID" value="MBL6811490.1"/>
    <property type="molecule type" value="Genomic_DNA"/>
</dbReference>
<feature type="transmembrane region" description="Helical" evidence="12">
    <location>
        <begin position="178"/>
        <end position="197"/>
    </location>
</feature>
<feature type="transmembrane region" description="Helical" evidence="12">
    <location>
        <begin position="81"/>
        <end position="99"/>
    </location>
</feature>
<keyword evidence="3 12" id="KW-0812">Transmembrane</keyword>
<accession>A0A937LGE3</accession>
<feature type="transmembrane region" description="Helical" evidence="12">
    <location>
        <begin position="278"/>
        <end position="299"/>
    </location>
</feature>
<keyword evidence="4" id="KW-0479">Metal-binding</keyword>
<sequence length="331" mass="36805">MANLKRIQLIALLGIFLAFTVVGLGAWTRLVDAGLGCPDWPGCYGFAIWPMSETEISLANELYPERKFEIEKAVPEVVHRYFAGSLGLLIIGLFLYAVFSKPKNSFIVKITSTMTALVLFQSLLGYFTVSLKLWPQVVTAHLLGGFATTTLLFLTYLKLKEINLGGVNYFSVSKNTLRVLNIAFPILIVQIIMGVWLSSNYAALACSDFPLCKGQILPDADYVKGLNFAQRIGPDYLGGQLDHQSRVAIHLVHRFGALIVTLYFLFLAYLFAKEKNYFISGLIGGLLFLQLALGISNIIYRLPLYVAIAHNLGALFLLLGLSYARLRSREY</sequence>
<gene>
    <name evidence="13" type="ORF">ISQ63_01245</name>
</gene>
<keyword evidence="5 12" id="KW-1133">Transmembrane helix</keyword>
<dbReference type="Pfam" id="PF02628">
    <property type="entry name" value="COX15-CtaA"/>
    <property type="match status" value="1"/>
</dbReference>
<evidence type="ECO:0000256" key="10">
    <source>
        <dbReference type="ARBA" id="ARBA00023157"/>
    </source>
</evidence>
<feature type="transmembrane region" description="Helical" evidence="12">
    <location>
        <begin position="7"/>
        <end position="27"/>
    </location>
</feature>
<evidence type="ECO:0000256" key="2">
    <source>
        <dbReference type="ARBA" id="ARBA00022475"/>
    </source>
</evidence>
<organism evidence="13 14">
    <name type="scientific">SAR86 cluster bacterium</name>
    <dbReference type="NCBI Taxonomy" id="2030880"/>
    <lineage>
        <taxon>Bacteria</taxon>
        <taxon>Pseudomonadati</taxon>
        <taxon>Pseudomonadota</taxon>
        <taxon>Gammaproteobacteria</taxon>
        <taxon>SAR86 cluster</taxon>
    </lineage>
</organism>
<evidence type="ECO:0000256" key="12">
    <source>
        <dbReference type="SAM" id="Phobius"/>
    </source>
</evidence>
<evidence type="ECO:0000256" key="11">
    <source>
        <dbReference type="ARBA" id="ARBA00023444"/>
    </source>
</evidence>